<evidence type="ECO:0000259" key="9">
    <source>
        <dbReference type="PROSITE" id="PS50905"/>
    </source>
</evidence>
<organism evidence="10 11">
    <name type="scientific">Rapidithrix thailandica</name>
    <dbReference type="NCBI Taxonomy" id="413964"/>
    <lineage>
        <taxon>Bacteria</taxon>
        <taxon>Pseudomonadati</taxon>
        <taxon>Bacteroidota</taxon>
        <taxon>Cytophagia</taxon>
        <taxon>Cytophagales</taxon>
        <taxon>Flammeovirgaceae</taxon>
        <taxon>Rapidithrix</taxon>
    </lineage>
</organism>
<dbReference type="RefSeq" id="WP_346822581.1">
    <property type="nucleotide sequence ID" value="NZ_JBDKWZ010000010.1"/>
</dbReference>
<feature type="domain" description="Ferritin-like diiron" evidence="9">
    <location>
        <begin position="9"/>
        <end position="154"/>
    </location>
</feature>
<feature type="binding site" evidence="7">
    <location>
        <position position="59"/>
    </location>
    <ligand>
        <name>Fe cation</name>
        <dbReference type="ChEBI" id="CHEBI:24875"/>
        <label>1</label>
    </ligand>
</feature>
<keyword evidence="4" id="KW-0560">Oxidoreductase</keyword>
<dbReference type="PANTHER" id="PTHR11431">
    <property type="entry name" value="FERRITIN"/>
    <property type="match status" value="1"/>
</dbReference>
<dbReference type="FunFam" id="1.20.1260.10:FF:000001">
    <property type="entry name" value="Non-heme ferritin"/>
    <property type="match status" value="1"/>
</dbReference>
<protein>
    <recommendedName>
        <fullName evidence="8">Ferritin</fullName>
        <ecNumber evidence="8">1.16.3.2</ecNumber>
    </recommendedName>
</protein>
<evidence type="ECO:0000256" key="6">
    <source>
        <dbReference type="ARBA" id="ARBA00054546"/>
    </source>
</evidence>
<proteinExistence type="inferred from homology"/>
<comment type="catalytic activity">
    <reaction evidence="8">
        <text>4 Fe(2+) + O2 + 6 H2O = 4 iron(III) oxide-hydroxide + 12 H(+)</text>
        <dbReference type="Rhea" id="RHEA:11972"/>
        <dbReference type="ChEBI" id="CHEBI:15377"/>
        <dbReference type="ChEBI" id="CHEBI:15378"/>
        <dbReference type="ChEBI" id="CHEBI:15379"/>
        <dbReference type="ChEBI" id="CHEBI:29033"/>
        <dbReference type="ChEBI" id="CHEBI:78619"/>
        <dbReference type="EC" id="1.16.3.2"/>
    </reaction>
</comment>
<dbReference type="EC" id="1.16.3.2" evidence="8"/>
<evidence type="ECO:0000256" key="3">
    <source>
        <dbReference type="ARBA" id="ARBA00022723"/>
    </source>
</evidence>
<dbReference type="GO" id="GO:0006826">
    <property type="term" value="P:iron ion transport"/>
    <property type="evidence" value="ECO:0007669"/>
    <property type="project" value="InterPro"/>
</dbReference>
<dbReference type="GO" id="GO:0016491">
    <property type="term" value="F:oxidoreductase activity"/>
    <property type="evidence" value="ECO:0007669"/>
    <property type="project" value="UniProtKB-KW"/>
</dbReference>
<dbReference type="PANTHER" id="PTHR11431:SF127">
    <property type="entry name" value="BACTERIAL NON-HEME FERRITIN"/>
    <property type="match status" value="1"/>
</dbReference>
<evidence type="ECO:0000256" key="8">
    <source>
        <dbReference type="RuleBase" id="RU361145"/>
    </source>
</evidence>
<dbReference type="GO" id="GO:0008198">
    <property type="term" value="F:ferrous iron binding"/>
    <property type="evidence" value="ECO:0007669"/>
    <property type="project" value="TreeGrafter"/>
</dbReference>
<keyword evidence="2 8" id="KW-0409">Iron storage</keyword>
<evidence type="ECO:0000313" key="11">
    <source>
        <dbReference type="Proteomes" id="UP001403385"/>
    </source>
</evidence>
<comment type="subcellular location">
    <subcellularLocation>
        <location evidence="8">Cytoplasm</location>
    </subcellularLocation>
</comment>
<evidence type="ECO:0000256" key="5">
    <source>
        <dbReference type="ARBA" id="ARBA00023004"/>
    </source>
</evidence>
<dbReference type="GO" id="GO:0006879">
    <property type="term" value="P:intracellular iron ion homeostasis"/>
    <property type="evidence" value="ECO:0007669"/>
    <property type="project" value="UniProtKB-KW"/>
</dbReference>
<evidence type="ECO:0000313" key="10">
    <source>
        <dbReference type="EMBL" id="MEN7549803.1"/>
    </source>
</evidence>
<accession>A0AAW9S7F8</accession>
<dbReference type="GO" id="GO:0042802">
    <property type="term" value="F:identical protein binding"/>
    <property type="evidence" value="ECO:0007669"/>
    <property type="project" value="UniProtKB-ARBA"/>
</dbReference>
<dbReference type="PROSITE" id="PS50905">
    <property type="entry name" value="FERRITIN_LIKE"/>
    <property type="match status" value="1"/>
</dbReference>
<keyword evidence="5 7" id="KW-0408">Iron</keyword>
<keyword evidence="8" id="KW-0963">Cytoplasm</keyword>
<evidence type="ECO:0000256" key="7">
    <source>
        <dbReference type="PIRSR" id="PIRSR601519-1"/>
    </source>
</evidence>
<dbReference type="GO" id="GO:0008199">
    <property type="term" value="F:ferric iron binding"/>
    <property type="evidence" value="ECO:0007669"/>
    <property type="project" value="InterPro"/>
</dbReference>
<evidence type="ECO:0000256" key="2">
    <source>
        <dbReference type="ARBA" id="ARBA00022434"/>
    </source>
</evidence>
<dbReference type="InterPro" id="IPR001519">
    <property type="entry name" value="Ferritin"/>
</dbReference>
<feature type="binding site" evidence="7">
    <location>
        <position position="26"/>
    </location>
    <ligand>
        <name>Fe cation</name>
        <dbReference type="ChEBI" id="CHEBI:24875"/>
        <label>1</label>
    </ligand>
</feature>
<feature type="binding site" evidence="7">
    <location>
        <position position="103"/>
    </location>
    <ligand>
        <name>Fe cation</name>
        <dbReference type="ChEBI" id="CHEBI:24875"/>
        <label>1</label>
    </ligand>
</feature>
<comment type="caution">
    <text evidence="10">The sequence shown here is derived from an EMBL/GenBank/DDBJ whole genome shotgun (WGS) entry which is preliminary data.</text>
</comment>
<dbReference type="InterPro" id="IPR008331">
    <property type="entry name" value="Ferritin_DPS_dom"/>
</dbReference>
<dbReference type="EMBL" id="JBDKWZ010000010">
    <property type="protein sequence ID" value="MEN7549803.1"/>
    <property type="molecule type" value="Genomic_DNA"/>
</dbReference>
<dbReference type="InterPro" id="IPR009078">
    <property type="entry name" value="Ferritin-like_SF"/>
</dbReference>
<dbReference type="Proteomes" id="UP001403385">
    <property type="component" value="Unassembled WGS sequence"/>
</dbReference>
<dbReference type="Gene3D" id="1.20.1260.10">
    <property type="match status" value="1"/>
</dbReference>
<feature type="binding site" evidence="7">
    <location>
        <position position="136"/>
    </location>
    <ligand>
        <name>Fe cation</name>
        <dbReference type="ChEBI" id="CHEBI:24875"/>
        <label>1</label>
    </ligand>
</feature>
<evidence type="ECO:0000256" key="1">
    <source>
        <dbReference type="ARBA" id="ARBA00006950"/>
    </source>
</evidence>
<comment type="function">
    <text evidence="6">May alleviate iron toxicity in the presence of oxygen.</text>
</comment>
<keyword evidence="3 7" id="KW-0479">Metal-binding</keyword>
<dbReference type="InterPro" id="IPR041719">
    <property type="entry name" value="Ferritin_prok"/>
</dbReference>
<comment type="similarity">
    <text evidence="1 8">Belongs to the ferritin family. Prokaryotic subfamily.</text>
</comment>
<dbReference type="SUPFAM" id="SSF47240">
    <property type="entry name" value="Ferritin-like"/>
    <property type="match status" value="1"/>
</dbReference>
<feature type="binding site" evidence="7">
    <location>
        <position position="62"/>
    </location>
    <ligand>
        <name>Fe cation</name>
        <dbReference type="ChEBI" id="CHEBI:24875"/>
        <label>1</label>
    </ligand>
</feature>
<evidence type="ECO:0000256" key="4">
    <source>
        <dbReference type="ARBA" id="ARBA00023002"/>
    </source>
</evidence>
<dbReference type="InterPro" id="IPR012347">
    <property type="entry name" value="Ferritin-like"/>
</dbReference>
<dbReference type="GO" id="GO:0005737">
    <property type="term" value="C:cytoplasm"/>
    <property type="evidence" value="ECO:0007669"/>
    <property type="project" value="UniProtKB-SubCell"/>
</dbReference>
<gene>
    <name evidence="10" type="ORF">AAG747_17900</name>
</gene>
<name>A0AAW9S7F8_9BACT</name>
<sequence>MKTLKRLKTSLTAEVEEQLNKQIRMEGESSQFYLAAGSWCEKEGFVNAAEFLYHHSEEERMHMMKIFRYVNESGGHALAPEIGNIKTEFAAVREVFELLLEHEVAVTRSINKIVDFCMQKKDYGTFQFLQWFVEEQREEEELARRILEIFDLIGENSEHGLWMIDQEIGKLIKKAQTHNPSDEI</sequence>
<reference evidence="10 11" key="1">
    <citation type="submission" date="2024-04" db="EMBL/GenBank/DDBJ databases">
        <title>Novel genus in family Flammeovirgaceae.</title>
        <authorList>
            <person name="Nguyen T.H."/>
            <person name="Vuong T.Q."/>
            <person name="Le H."/>
            <person name="Kim S.-G."/>
        </authorList>
    </citation>
    <scope>NUCLEOTIDE SEQUENCE [LARGE SCALE GENOMIC DNA]</scope>
    <source>
        <strain evidence="10 11">JCM 23209</strain>
    </source>
</reference>
<comment type="function">
    <text evidence="8">Iron-storage protein.</text>
</comment>
<dbReference type="CDD" id="cd01055">
    <property type="entry name" value="Nonheme_Ferritin"/>
    <property type="match status" value="1"/>
</dbReference>
<dbReference type="InterPro" id="IPR009040">
    <property type="entry name" value="Ferritin-like_diiron"/>
</dbReference>
<keyword evidence="11" id="KW-1185">Reference proteome</keyword>
<dbReference type="Pfam" id="PF00210">
    <property type="entry name" value="Ferritin"/>
    <property type="match status" value="1"/>
</dbReference>
<dbReference type="AlphaFoldDB" id="A0AAW9S7F8"/>